<gene>
    <name evidence="9" type="ORF">SAMN04488137_0493</name>
</gene>
<feature type="transmembrane region" description="Helical" evidence="8">
    <location>
        <begin position="7"/>
        <end position="28"/>
    </location>
</feature>
<dbReference type="AlphaFoldDB" id="A0A1G9TTZ7"/>
<keyword evidence="7 8" id="KW-0472">Membrane</keyword>
<evidence type="ECO:0000256" key="7">
    <source>
        <dbReference type="ARBA" id="ARBA00023136"/>
    </source>
</evidence>
<accession>A0A1G9TTZ7</accession>
<evidence type="ECO:0000256" key="5">
    <source>
        <dbReference type="ARBA" id="ARBA00022692"/>
    </source>
</evidence>
<evidence type="ECO:0000256" key="8">
    <source>
        <dbReference type="SAM" id="Phobius"/>
    </source>
</evidence>
<evidence type="ECO:0000256" key="1">
    <source>
        <dbReference type="ARBA" id="ARBA00004141"/>
    </source>
</evidence>
<feature type="transmembrane region" description="Helical" evidence="8">
    <location>
        <begin position="81"/>
        <end position="97"/>
    </location>
</feature>
<dbReference type="InterPro" id="IPR004761">
    <property type="entry name" value="Spore_GerAB"/>
</dbReference>
<keyword evidence="4" id="KW-0309">Germination</keyword>
<dbReference type="EMBL" id="FNHW01000001">
    <property type="protein sequence ID" value="SDM51031.1"/>
    <property type="molecule type" value="Genomic_DNA"/>
</dbReference>
<evidence type="ECO:0000256" key="6">
    <source>
        <dbReference type="ARBA" id="ARBA00022989"/>
    </source>
</evidence>
<organism evidence="9 10">
    <name type="scientific">Fictibacillus solisalsi</name>
    <dbReference type="NCBI Taxonomy" id="459525"/>
    <lineage>
        <taxon>Bacteria</taxon>
        <taxon>Bacillati</taxon>
        <taxon>Bacillota</taxon>
        <taxon>Bacilli</taxon>
        <taxon>Bacillales</taxon>
        <taxon>Fictibacillaceae</taxon>
        <taxon>Fictibacillus</taxon>
    </lineage>
</organism>
<evidence type="ECO:0000313" key="10">
    <source>
        <dbReference type="Proteomes" id="UP000199544"/>
    </source>
</evidence>
<dbReference type="Pfam" id="PF03845">
    <property type="entry name" value="Spore_permease"/>
    <property type="match status" value="1"/>
</dbReference>
<comment type="subcellular location">
    <subcellularLocation>
        <location evidence="1">Membrane</location>
        <topology evidence="1">Multi-pass membrane protein</topology>
    </subcellularLocation>
</comment>
<keyword evidence="3" id="KW-0813">Transport</keyword>
<sequence length="365" mass="41792">MKNSDSITIFQLSLLAITSIGLKCHVFLIQPMIRTAGRDAWLSILITFILTLAWIPLLLFINKKTNGQHLFQWMRERAGRGFTNVILILILCYLTLAESITMRETITFINITFLQETPLLFITVVFGLACLFLAGTSMRTVSVSNIILLFFIVLLGFFVSFTNIQYKDYSLLQPFLEHGLIPVLKATIYQGSGMVELLLLLFLQHKIVHPLKFKHLAILSFLLCGLTIGPLIGSIVEFGPLEGARQRFPAYEEWGLASLGKFVEHVDFLSIYQWLSGTFIRLSVFFYIMKEIIPFKKGQNWFLLIVFAIVTGLTLYPISDFTYSNLMFFTILPLTFWFFLGFSFVLGGFVAYYSKKKRRSKHGVF</sequence>
<dbReference type="Proteomes" id="UP000199544">
    <property type="component" value="Unassembled WGS sequence"/>
</dbReference>
<feature type="transmembrane region" description="Helical" evidence="8">
    <location>
        <begin position="215"/>
        <end position="236"/>
    </location>
</feature>
<feature type="transmembrane region" description="Helical" evidence="8">
    <location>
        <begin position="301"/>
        <end position="319"/>
    </location>
</feature>
<feature type="transmembrane region" description="Helical" evidence="8">
    <location>
        <begin position="331"/>
        <end position="353"/>
    </location>
</feature>
<evidence type="ECO:0000313" key="9">
    <source>
        <dbReference type="EMBL" id="SDM51031.1"/>
    </source>
</evidence>
<feature type="transmembrane region" description="Helical" evidence="8">
    <location>
        <begin position="117"/>
        <end position="134"/>
    </location>
</feature>
<feature type="transmembrane region" description="Helical" evidence="8">
    <location>
        <begin position="186"/>
        <end position="203"/>
    </location>
</feature>
<name>A0A1G9TTZ7_9BACL</name>
<dbReference type="PANTHER" id="PTHR34975:SF2">
    <property type="entry name" value="SPORE GERMINATION PROTEIN A2"/>
    <property type="match status" value="1"/>
</dbReference>
<dbReference type="OrthoDB" id="2381188at2"/>
<evidence type="ECO:0000256" key="2">
    <source>
        <dbReference type="ARBA" id="ARBA00007998"/>
    </source>
</evidence>
<dbReference type="NCBIfam" id="TIGR00912">
    <property type="entry name" value="2A0309"/>
    <property type="match status" value="1"/>
</dbReference>
<protein>
    <submittedName>
        <fullName evidence="9">Spore germination protein (Amino acid permease)</fullName>
    </submittedName>
</protein>
<dbReference type="GO" id="GO:0016020">
    <property type="term" value="C:membrane"/>
    <property type="evidence" value="ECO:0007669"/>
    <property type="project" value="UniProtKB-SubCell"/>
</dbReference>
<dbReference type="GO" id="GO:0009847">
    <property type="term" value="P:spore germination"/>
    <property type="evidence" value="ECO:0007669"/>
    <property type="project" value="InterPro"/>
</dbReference>
<proteinExistence type="inferred from homology"/>
<keyword evidence="6 8" id="KW-1133">Transmembrane helix</keyword>
<keyword evidence="5 8" id="KW-0812">Transmembrane</keyword>
<evidence type="ECO:0000256" key="4">
    <source>
        <dbReference type="ARBA" id="ARBA00022544"/>
    </source>
</evidence>
<reference evidence="10" key="1">
    <citation type="submission" date="2016-10" db="EMBL/GenBank/DDBJ databases">
        <authorList>
            <person name="Varghese N."/>
            <person name="Submissions S."/>
        </authorList>
    </citation>
    <scope>NUCLEOTIDE SEQUENCE [LARGE SCALE GENOMIC DNA]</scope>
    <source>
        <strain evidence="10">CGMCC 1.6854</strain>
    </source>
</reference>
<feature type="transmembrane region" description="Helical" evidence="8">
    <location>
        <begin position="146"/>
        <end position="166"/>
    </location>
</feature>
<dbReference type="RefSeq" id="WP_090232280.1">
    <property type="nucleotide sequence ID" value="NZ_FNHW01000001.1"/>
</dbReference>
<feature type="transmembrane region" description="Helical" evidence="8">
    <location>
        <begin position="40"/>
        <end position="61"/>
    </location>
</feature>
<dbReference type="PANTHER" id="PTHR34975">
    <property type="entry name" value="SPORE GERMINATION PROTEIN A2"/>
    <property type="match status" value="1"/>
</dbReference>
<keyword evidence="10" id="KW-1185">Reference proteome</keyword>
<dbReference type="STRING" id="459525.SAMN04488137_0493"/>
<comment type="similarity">
    <text evidence="2">Belongs to the amino acid-polyamine-organocation (APC) superfamily. Spore germination protein (SGP) (TC 2.A.3.9) family.</text>
</comment>
<feature type="transmembrane region" description="Helical" evidence="8">
    <location>
        <begin position="271"/>
        <end position="289"/>
    </location>
</feature>
<evidence type="ECO:0000256" key="3">
    <source>
        <dbReference type="ARBA" id="ARBA00022448"/>
    </source>
</evidence>